<reference evidence="2 3" key="1">
    <citation type="submission" date="2019-08" db="EMBL/GenBank/DDBJ databases">
        <title>Complete genome sequence of Spiroplasma chinense CCH (DSM 19755).</title>
        <authorList>
            <person name="Shen H.-Y."/>
            <person name="Lin Y.-C."/>
            <person name="Chou L."/>
            <person name="Kuo C.-H."/>
        </authorList>
    </citation>
    <scope>NUCLEOTIDE SEQUENCE [LARGE SCALE GENOMIC DNA]</scope>
    <source>
        <strain evidence="2 3">CCH</strain>
    </source>
</reference>
<organism evidence="2 3">
    <name type="scientific">Spiroplasma chinense</name>
    <dbReference type="NCBI Taxonomy" id="216932"/>
    <lineage>
        <taxon>Bacteria</taxon>
        <taxon>Bacillati</taxon>
        <taxon>Mycoplasmatota</taxon>
        <taxon>Mollicutes</taxon>
        <taxon>Entomoplasmatales</taxon>
        <taxon>Spiroplasmataceae</taxon>
        <taxon>Spiroplasma</taxon>
    </lineage>
</organism>
<dbReference type="EMBL" id="CP043026">
    <property type="protein sequence ID" value="QEH61756.1"/>
    <property type="molecule type" value="Genomic_DNA"/>
</dbReference>
<dbReference type="KEGG" id="schi:SCHIN_v1c05590"/>
<sequence length="310" mass="35333">MLTKFKEYFTTKVKLKIIIFSVLSGLLFLLSFLMIVPGMGLESKSFIDSIETQIKKIMPKETYVVSGNDPAYNEMMNNVIQGAYLTDVQSTLNSYDTEPGEYAALREQYEKFAKDWYQKTWGDHVANKKDLDLYDLGMDLVKFDKAVSTEFFSFGYVNAGIAWFFHSGGIKDIFSKERYNDALRNQTMVDQDEYNKTVVVTSSGIELSNVSASKGAMLLNNKTWFLNYQISNIIYGFDAMGHNVFNDPNLSVETMPKSSMDISELYVPNFTGTLQVLRAGIVLFLIYMCLILPLYIFAMVMLIKNRKKGN</sequence>
<gene>
    <name evidence="2" type="ORF">SCHIN_v1c05590</name>
</gene>
<proteinExistence type="predicted"/>
<keyword evidence="3" id="KW-1185">Reference proteome</keyword>
<accession>A0A5B9Y4Y5</accession>
<keyword evidence="1" id="KW-0812">Transmembrane</keyword>
<name>A0A5B9Y4Y5_9MOLU</name>
<keyword evidence="1" id="KW-0472">Membrane</keyword>
<evidence type="ECO:0000313" key="2">
    <source>
        <dbReference type="EMBL" id="QEH61756.1"/>
    </source>
</evidence>
<dbReference type="AlphaFoldDB" id="A0A5B9Y4Y5"/>
<evidence type="ECO:0000256" key="1">
    <source>
        <dbReference type="SAM" id="Phobius"/>
    </source>
</evidence>
<dbReference type="RefSeq" id="WP_166508142.1">
    <property type="nucleotide sequence ID" value="NZ_CP043026.1"/>
</dbReference>
<keyword evidence="1" id="KW-1133">Transmembrane helix</keyword>
<dbReference type="Proteomes" id="UP000323144">
    <property type="component" value="Chromosome"/>
</dbReference>
<feature type="transmembrane region" description="Helical" evidence="1">
    <location>
        <begin position="281"/>
        <end position="303"/>
    </location>
</feature>
<protein>
    <submittedName>
        <fullName evidence="2">Uncharacterized protein</fullName>
    </submittedName>
</protein>
<evidence type="ECO:0000313" key="3">
    <source>
        <dbReference type="Proteomes" id="UP000323144"/>
    </source>
</evidence>